<proteinExistence type="predicted"/>
<feature type="compositionally biased region" description="Basic and acidic residues" evidence="1">
    <location>
        <begin position="62"/>
        <end position="81"/>
    </location>
</feature>
<organism evidence="2 3">
    <name type="scientific">Stephania cephalantha</name>
    <dbReference type="NCBI Taxonomy" id="152367"/>
    <lineage>
        <taxon>Eukaryota</taxon>
        <taxon>Viridiplantae</taxon>
        <taxon>Streptophyta</taxon>
        <taxon>Embryophyta</taxon>
        <taxon>Tracheophyta</taxon>
        <taxon>Spermatophyta</taxon>
        <taxon>Magnoliopsida</taxon>
        <taxon>Ranunculales</taxon>
        <taxon>Menispermaceae</taxon>
        <taxon>Menispermoideae</taxon>
        <taxon>Cissampelideae</taxon>
        <taxon>Stephania</taxon>
    </lineage>
</organism>
<evidence type="ECO:0000313" key="3">
    <source>
        <dbReference type="Proteomes" id="UP001419268"/>
    </source>
</evidence>
<gene>
    <name evidence="2" type="ORF">Scep_009186</name>
</gene>
<evidence type="ECO:0000313" key="2">
    <source>
        <dbReference type="EMBL" id="KAK9139505.1"/>
    </source>
</evidence>
<dbReference type="AlphaFoldDB" id="A0AAP0JTM5"/>
<protein>
    <submittedName>
        <fullName evidence="2">Uncharacterized protein</fullName>
    </submittedName>
</protein>
<dbReference type="Proteomes" id="UP001419268">
    <property type="component" value="Unassembled WGS sequence"/>
</dbReference>
<reference evidence="2 3" key="1">
    <citation type="submission" date="2024-01" db="EMBL/GenBank/DDBJ databases">
        <title>Genome assemblies of Stephania.</title>
        <authorList>
            <person name="Yang L."/>
        </authorList>
    </citation>
    <scope>NUCLEOTIDE SEQUENCE [LARGE SCALE GENOMIC DNA]</scope>
    <source>
        <strain evidence="2">JXDWG</strain>
        <tissue evidence="2">Leaf</tissue>
    </source>
</reference>
<feature type="region of interest" description="Disordered" evidence="1">
    <location>
        <begin position="58"/>
        <end position="81"/>
    </location>
</feature>
<dbReference type="EMBL" id="JBBNAG010000004">
    <property type="protein sequence ID" value="KAK9139505.1"/>
    <property type="molecule type" value="Genomic_DNA"/>
</dbReference>
<name>A0AAP0JTM5_9MAGN</name>
<comment type="caution">
    <text evidence="2">The sequence shown here is derived from an EMBL/GenBank/DDBJ whole genome shotgun (WGS) entry which is preliminary data.</text>
</comment>
<sequence length="81" mass="10010">MEVFFFPRIRGCTGLYEIEWSHHPSHHVIHHITNPSLIIPLCLFLKIKKIIFSFKSGRERKKREIEKRREREKDRERELER</sequence>
<evidence type="ECO:0000256" key="1">
    <source>
        <dbReference type="SAM" id="MobiDB-lite"/>
    </source>
</evidence>
<accession>A0AAP0JTM5</accession>
<keyword evidence="3" id="KW-1185">Reference proteome</keyword>